<sequence>MVTMFGFLIIVGAALVMGARWLSHRQTAEESTEEMRASADQFKAEMERSADAVIHRLSSHIRHLETLLQDAEERNDRLERNLAESRRLDEEWKHRSAMLEQDLQEAQRLSRELFMRPAVPPMASVLPEQAGAERVDAQDFAAVLHQSMERDEARNQDGISYEKARQAVGLAAAMESRPPEEQQDAVNEEEPDAVQNTAKARALLLSGYSVEEAARETGMGRGAIELLQEMNRRELENE</sequence>
<feature type="coiled-coil region" evidence="1">
    <location>
        <begin position="25"/>
        <end position="95"/>
    </location>
</feature>
<dbReference type="RefSeq" id="WP_154619770.1">
    <property type="nucleotide sequence ID" value="NZ_JBQHVT010000004.1"/>
</dbReference>
<feature type="compositionally biased region" description="Acidic residues" evidence="2">
    <location>
        <begin position="181"/>
        <end position="192"/>
    </location>
</feature>
<proteinExistence type="predicted"/>
<evidence type="ECO:0000256" key="1">
    <source>
        <dbReference type="SAM" id="Coils"/>
    </source>
</evidence>
<organism evidence="3 4">
    <name type="scientific">Selenomonas montiformis</name>
    <dbReference type="NCBI Taxonomy" id="2652285"/>
    <lineage>
        <taxon>Bacteria</taxon>
        <taxon>Bacillati</taxon>
        <taxon>Bacillota</taxon>
        <taxon>Negativicutes</taxon>
        <taxon>Selenomonadales</taxon>
        <taxon>Selenomonadaceae</taxon>
        <taxon>Selenomonas</taxon>
    </lineage>
</organism>
<name>A0A6I2US30_9FIRM</name>
<accession>A0A6I2US30</accession>
<evidence type="ECO:0000313" key="3">
    <source>
        <dbReference type="EMBL" id="MSV24037.1"/>
    </source>
</evidence>
<gene>
    <name evidence="3" type="ORF">FYJ78_02320</name>
</gene>
<keyword evidence="1" id="KW-0175">Coiled coil</keyword>
<dbReference type="EMBL" id="VUNL01000002">
    <property type="protein sequence ID" value="MSV24037.1"/>
    <property type="molecule type" value="Genomic_DNA"/>
</dbReference>
<evidence type="ECO:0000313" key="4">
    <source>
        <dbReference type="Proteomes" id="UP000430222"/>
    </source>
</evidence>
<feature type="region of interest" description="Disordered" evidence="2">
    <location>
        <begin position="174"/>
        <end position="195"/>
    </location>
</feature>
<dbReference type="Proteomes" id="UP000430222">
    <property type="component" value="Unassembled WGS sequence"/>
</dbReference>
<dbReference type="AlphaFoldDB" id="A0A6I2US30"/>
<evidence type="ECO:0000256" key="2">
    <source>
        <dbReference type="SAM" id="MobiDB-lite"/>
    </source>
</evidence>
<reference evidence="3 4" key="1">
    <citation type="submission" date="2019-08" db="EMBL/GenBank/DDBJ databases">
        <title>In-depth cultivation of the pig gut microbiome towards novel bacterial diversity and tailored functional studies.</title>
        <authorList>
            <person name="Wylensek D."/>
            <person name="Hitch T.C.A."/>
            <person name="Clavel T."/>
        </authorList>
    </citation>
    <scope>NUCLEOTIDE SEQUENCE [LARGE SCALE GENOMIC DNA]</scope>
    <source>
        <strain evidence="4">WCA-380-WT-3B3</strain>
    </source>
</reference>
<keyword evidence="4" id="KW-1185">Reference proteome</keyword>
<comment type="caution">
    <text evidence="3">The sequence shown here is derived from an EMBL/GenBank/DDBJ whole genome shotgun (WGS) entry which is preliminary data.</text>
</comment>
<protein>
    <submittedName>
        <fullName evidence="3">Uncharacterized protein</fullName>
    </submittedName>
</protein>